<dbReference type="Pfam" id="PF00583">
    <property type="entry name" value="Acetyltransf_1"/>
    <property type="match status" value="1"/>
</dbReference>
<evidence type="ECO:0000256" key="2">
    <source>
        <dbReference type="ARBA" id="ARBA00023315"/>
    </source>
</evidence>
<dbReference type="EMBL" id="CP080095">
    <property type="protein sequence ID" value="QYD66989.1"/>
    <property type="molecule type" value="Genomic_DNA"/>
</dbReference>
<organism evidence="4 5">
    <name type="scientific">Paraburkholderia edwinii</name>
    <dbReference type="NCBI Taxonomy" id="2861782"/>
    <lineage>
        <taxon>Bacteria</taxon>
        <taxon>Pseudomonadati</taxon>
        <taxon>Pseudomonadota</taxon>
        <taxon>Betaproteobacteria</taxon>
        <taxon>Burkholderiales</taxon>
        <taxon>Burkholderiaceae</taxon>
        <taxon>Paraburkholderia</taxon>
    </lineage>
</organism>
<proteinExistence type="predicted"/>
<dbReference type="InterPro" id="IPR016181">
    <property type="entry name" value="Acyl_CoA_acyltransferase"/>
</dbReference>
<gene>
    <name evidence="4" type="ORF">KZJ38_11215</name>
</gene>
<dbReference type="SUPFAM" id="SSF55729">
    <property type="entry name" value="Acyl-CoA N-acyltransferases (Nat)"/>
    <property type="match status" value="1"/>
</dbReference>
<dbReference type="PANTHER" id="PTHR43877:SF2">
    <property type="entry name" value="AMINOALKYLPHOSPHONATE N-ACETYLTRANSFERASE-RELATED"/>
    <property type="match status" value="1"/>
</dbReference>
<keyword evidence="5" id="KW-1185">Reference proteome</keyword>
<dbReference type="Proteomes" id="UP000826462">
    <property type="component" value="Chromosome 1"/>
</dbReference>
<keyword evidence="2" id="KW-0012">Acyltransferase</keyword>
<accession>A0ABX8UEE1</accession>
<reference evidence="4 5" key="1">
    <citation type="submission" date="2021-07" db="EMBL/GenBank/DDBJ databases">
        <title>Paraburkholderia edwinii protects Aspergillus sp. from phenazines by acting as a toxin sponge.</title>
        <authorList>
            <person name="Dahlstrom K.M."/>
            <person name="Newman D.K."/>
        </authorList>
    </citation>
    <scope>NUCLEOTIDE SEQUENCE [LARGE SCALE GENOMIC DNA]</scope>
    <source>
        <strain evidence="4 5">Pe01</strain>
    </source>
</reference>
<keyword evidence="1" id="KW-0808">Transferase</keyword>
<evidence type="ECO:0000313" key="5">
    <source>
        <dbReference type="Proteomes" id="UP000826462"/>
    </source>
</evidence>
<feature type="domain" description="N-acetyltransferase" evidence="3">
    <location>
        <begin position="9"/>
        <end position="156"/>
    </location>
</feature>
<protein>
    <submittedName>
        <fullName evidence="4">GNAT family N-acetyltransferase</fullName>
    </submittedName>
</protein>
<dbReference type="RefSeq" id="WP_219795983.1">
    <property type="nucleotide sequence ID" value="NZ_CP080095.1"/>
</dbReference>
<dbReference type="Gene3D" id="3.40.630.30">
    <property type="match status" value="1"/>
</dbReference>
<evidence type="ECO:0000259" key="3">
    <source>
        <dbReference type="PROSITE" id="PS51186"/>
    </source>
</evidence>
<evidence type="ECO:0000313" key="4">
    <source>
        <dbReference type="EMBL" id="QYD66989.1"/>
    </source>
</evidence>
<dbReference type="InterPro" id="IPR000182">
    <property type="entry name" value="GNAT_dom"/>
</dbReference>
<dbReference type="InterPro" id="IPR050832">
    <property type="entry name" value="Bact_Acetyltransf"/>
</dbReference>
<evidence type="ECO:0000256" key="1">
    <source>
        <dbReference type="ARBA" id="ARBA00022679"/>
    </source>
</evidence>
<dbReference type="PROSITE" id="PS51186">
    <property type="entry name" value="GNAT"/>
    <property type="match status" value="1"/>
</dbReference>
<dbReference type="PANTHER" id="PTHR43877">
    <property type="entry name" value="AMINOALKYLPHOSPHONATE N-ACETYLTRANSFERASE-RELATED-RELATED"/>
    <property type="match status" value="1"/>
</dbReference>
<sequence>MMHPSITIVVVREDPRIQDAQILLDESSAAFAIFSGDSGQSRFRTEDLCSARGEYLIARTAQGEPLGCGAFRRFDYGVAEVTRIYSRQSRIGVGQAILQKLELGAVTAGYHTLITEAPSSNKRAVRFYEHNGFTPAAPFGVCAQSPGVCYFSKALCSITA</sequence>
<name>A0ABX8UEE1_9BURK</name>